<dbReference type="EMBL" id="JAOPGA020000614">
    <property type="protein sequence ID" value="KAL0479966.1"/>
    <property type="molecule type" value="Genomic_DNA"/>
</dbReference>
<gene>
    <name evidence="4" type="ORF">AKO1_000656</name>
    <name evidence="3" type="ORF">AKO1_008146</name>
</gene>
<accession>A0AAW2YM63</accession>
<evidence type="ECO:0000313" key="5">
    <source>
        <dbReference type="Proteomes" id="UP001431209"/>
    </source>
</evidence>
<organism evidence="3 5">
    <name type="scientific">Acrasis kona</name>
    <dbReference type="NCBI Taxonomy" id="1008807"/>
    <lineage>
        <taxon>Eukaryota</taxon>
        <taxon>Discoba</taxon>
        <taxon>Heterolobosea</taxon>
        <taxon>Tetramitia</taxon>
        <taxon>Eutetramitia</taxon>
        <taxon>Acrasidae</taxon>
        <taxon>Acrasis</taxon>
    </lineage>
</organism>
<keyword evidence="1" id="KW-0812">Transmembrane</keyword>
<evidence type="ECO:0000259" key="2">
    <source>
        <dbReference type="Pfam" id="PF10277"/>
    </source>
</evidence>
<comment type="caution">
    <text evidence="3">The sequence shown here is derived from an EMBL/GenBank/DDBJ whole genome shotgun (WGS) entry which is preliminary data.</text>
</comment>
<feature type="transmembrane region" description="Helical" evidence="1">
    <location>
        <begin position="189"/>
        <end position="217"/>
    </location>
</feature>
<feature type="domain" description="CWH43-like N-terminal" evidence="2">
    <location>
        <begin position="7"/>
        <end position="266"/>
    </location>
</feature>
<name>A0AAW2YM63_9EUKA</name>
<dbReference type="AlphaFoldDB" id="A0AAW2YM63"/>
<evidence type="ECO:0000256" key="1">
    <source>
        <dbReference type="SAM" id="Phobius"/>
    </source>
</evidence>
<feature type="transmembrane region" description="Helical" evidence="1">
    <location>
        <begin position="12"/>
        <end position="34"/>
    </location>
</feature>
<keyword evidence="1" id="KW-1133">Transmembrane helix</keyword>
<reference evidence="3 5" key="1">
    <citation type="submission" date="2024-03" db="EMBL/GenBank/DDBJ databases">
        <title>The Acrasis kona genome and developmental transcriptomes reveal deep origins of eukaryotic multicellular pathways.</title>
        <authorList>
            <person name="Sheikh S."/>
            <person name="Fu C.-J."/>
            <person name="Brown M.W."/>
            <person name="Baldauf S.L."/>
        </authorList>
    </citation>
    <scope>NUCLEOTIDE SEQUENCE [LARGE SCALE GENOMIC DNA]</scope>
    <source>
        <strain evidence="3 5">ATCC MYA-3509</strain>
    </source>
</reference>
<evidence type="ECO:0000313" key="4">
    <source>
        <dbReference type="EMBL" id="KAL0479966.1"/>
    </source>
</evidence>
<keyword evidence="5" id="KW-1185">Reference proteome</keyword>
<sequence>MVVIKLKYIPPVICSYTLVMLLFTVLVHFVTAPVEEIGRLPPLSETATYLPGRYIFITALILPSIAMILGAVAVFNSNRVLLSKITHGAQRLICCYGCCRITGVNITSLISAIVAGISLFGLAVVPLRNPDDNNLSLTLSARVHLMFTFIFFVSIIVHMILSTVTSIVFDRQLNQAVQNNDLSISSRRLSGWVIFKIVIICLVFIVWPLLPLIGLIVTVSSCSGASISAGTCGFLQFVTAVGAVDQYAFVLCIILFMLTYMHELRNSKMTLDDSDEYDEQLAALRLGEHVFNEIETDNGRLNDDEFEFNVNEQ</sequence>
<dbReference type="InterPro" id="IPR019402">
    <property type="entry name" value="CWH43_N"/>
</dbReference>
<feature type="transmembrane region" description="Helical" evidence="1">
    <location>
        <begin position="54"/>
        <end position="75"/>
    </location>
</feature>
<dbReference type="EMBL" id="JAOPGA020000434">
    <property type="protein sequence ID" value="KAL0478586.1"/>
    <property type="molecule type" value="Genomic_DNA"/>
</dbReference>
<feature type="transmembrane region" description="Helical" evidence="1">
    <location>
        <begin position="145"/>
        <end position="169"/>
    </location>
</feature>
<proteinExistence type="predicted"/>
<dbReference type="Pfam" id="PF10277">
    <property type="entry name" value="Frag1"/>
    <property type="match status" value="1"/>
</dbReference>
<feature type="transmembrane region" description="Helical" evidence="1">
    <location>
        <begin position="237"/>
        <end position="260"/>
    </location>
</feature>
<evidence type="ECO:0000313" key="3">
    <source>
        <dbReference type="EMBL" id="KAL0478586.1"/>
    </source>
</evidence>
<dbReference type="Proteomes" id="UP001431209">
    <property type="component" value="Unassembled WGS sequence"/>
</dbReference>
<protein>
    <recommendedName>
        <fullName evidence="2">CWH43-like N-terminal domain-containing protein</fullName>
    </recommendedName>
</protein>
<keyword evidence="1" id="KW-0472">Membrane</keyword>
<feature type="transmembrane region" description="Helical" evidence="1">
    <location>
        <begin position="106"/>
        <end position="125"/>
    </location>
</feature>